<dbReference type="Pfam" id="PF00724">
    <property type="entry name" value="Oxidored_FMN"/>
    <property type="match status" value="1"/>
</dbReference>
<evidence type="ECO:0000313" key="7">
    <source>
        <dbReference type="Proteomes" id="UP000191500"/>
    </source>
</evidence>
<evidence type="ECO:0000256" key="4">
    <source>
        <dbReference type="ARBA" id="ARBA00023002"/>
    </source>
</evidence>
<dbReference type="Gene3D" id="3.20.20.70">
    <property type="entry name" value="Aldolase class I"/>
    <property type="match status" value="1"/>
</dbReference>
<protein>
    <recommendedName>
        <fullName evidence="5">NADH:flavin oxidoreductase/NADH oxidase N-terminal domain-containing protein</fullName>
    </recommendedName>
</protein>
<dbReference type="InterPro" id="IPR001155">
    <property type="entry name" value="OxRdtase_FMN_N"/>
</dbReference>
<keyword evidence="7" id="KW-1185">Reference proteome</keyword>
<keyword evidence="2" id="KW-0285">Flavoprotein</keyword>
<dbReference type="EMBL" id="MDDG01000003">
    <property type="protein sequence ID" value="OQE43575.1"/>
    <property type="molecule type" value="Genomic_DNA"/>
</dbReference>
<proteinExistence type="inferred from homology"/>
<dbReference type="InterPro" id="IPR051799">
    <property type="entry name" value="NADH_flavin_oxidoreductase"/>
</dbReference>
<dbReference type="STRING" id="36646.A0A1V6UYS9"/>
<reference evidence="7" key="1">
    <citation type="journal article" date="2017" name="Nat. Microbiol.">
        <title>Global analysis of biosynthetic gene clusters reveals vast potential of secondary metabolite production in Penicillium species.</title>
        <authorList>
            <person name="Nielsen J.C."/>
            <person name="Grijseels S."/>
            <person name="Prigent S."/>
            <person name="Ji B."/>
            <person name="Dainat J."/>
            <person name="Nielsen K.F."/>
            <person name="Frisvad J.C."/>
            <person name="Workman M."/>
            <person name="Nielsen J."/>
        </authorList>
    </citation>
    <scope>NUCLEOTIDE SEQUENCE [LARGE SCALE GENOMIC DNA]</scope>
    <source>
        <strain evidence="7">IBT 31321</strain>
    </source>
</reference>
<dbReference type="PANTHER" id="PTHR43656">
    <property type="entry name" value="BINDING OXIDOREDUCTASE, PUTATIVE (AFU_ORTHOLOGUE AFUA_2G08260)-RELATED"/>
    <property type="match status" value="1"/>
</dbReference>
<feature type="domain" description="NADH:flavin oxidoreductase/NADH oxidase N-terminal" evidence="5">
    <location>
        <begin position="54"/>
        <end position="364"/>
    </location>
</feature>
<dbReference type="GO" id="GO:0016491">
    <property type="term" value="F:oxidoreductase activity"/>
    <property type="evidence" value="ECO:0007669"/>
    <property type="project" value="UniProtKB-KW"/>
</dbReference>
<dbReference type="AlphaFoldDB" id="A0A1V6UYS9"/>
<comment type="caution">
    <text evidence="6">The sequence shown here is derived from an EMBL/GenBank/DDBJ whole genome shotgun (WGS) entry which is preliminary data.</text>
</comment>
<evidence type="ECO:0000256" key="1">
    <source>
        <dbReference type="ARBA" id="ARBA00005979"/>
    </source>
</evidence>
<keyword evidence="3" id="KW-0288">FMN</keyword>
<accession>A0A1V6UYS9</accession>
<keyword evidence="4" id="KW-0560">Oxidoreductase</keyword>
<organism evidence="6 7">
    <name type="scientific">Penicillium coprophilum</name>
    <dbReference type="NCBI Taxonomy" id="36646"/>
    <lineage>
        <taxon>Eukaryota</taxon>
        <taxon>Fungi</taxon>
        <taxon>Dikarya</taxon>
        <taxon>Ascomycota</taxon>
        <taxon>Pezizomycotina</taxon>
        <taxon>Eurotiomycetes</taxon>
        <taxon>Eurotiomycetidae</taxon>
        <taxon>Eurotiales</taxon>
        <taxon>Aspergillaceae</taxon>
        <taxon>Penicillium</taxon>
    </lineage>
</organism>
<dbReference type="PANTHER" id="PTHR43656:SF5">
    <property type="entry name" value="NADH:FLAVIN OXIDOREDUCTASE_NADH OXIDASE N-TERMINAL DOMAIN-CONTAINING PROTEIN"/>
    <property type="match status" value="1"/>
</dbReference>
<dbReference type="InterPro" id="IPR013785">
    <property type="entry name" value="Aldolase_TIM"/>
</dbReference>
<evidence type="ECO:0000256" key="3">
    <source>
        <dbReference type="ARBA" id="ARBA00022643"/>
    </source>
</evidence>
<name>A0A1V6UYS9_9EURO</name>
<dbReference type="GO" id="GO:0010181">
    <property type="term" value="F:FMN binding"/>
    <property type="evidence" value="ECO:0007669"/>
    <property type="project" value="InterPro"/>
</dbReference>
<comment type="similarity">
    <text evidence="1">Belongs to the NADH:flavin oxidoreductase/NADH oxidase family.</text>
</comment>
<evidence type="ECO:0000259" key="5">
    <source>
        <dbReference type="Pfam" id="PF00724"/>
    </source>
</evidence>
<dbReference type="CDD" id="cd04733">
    <property type="entry name" value="OYE_like_2_FMN"/>
    <property type="match status" value="1"/>
</dbReference>
<dbReference type="SUPFAM" id="SSF51395">
    <property type="entry name" value="FMN-linked oxidoreductases"/>
    <property type="match status" value="1"/>
</dbReference>
<sequence>MAPTPRFDCANVDPSPLARPLPFTFSGRVAPNRILKGAMSEHLASFSLKIVEERGMPSRQLVQAYKNWGNAEIGMNLTGNIMVDPNHLEAAGNAVISRNEPFFGKRFELFQEIAAAGKANGSLLVAQIGHPGRQTPMEVQPHPISASAIQLKANTLGRAFGNPRAATIEDINYIVDCFAHAAEFLDKAGFDGVELHGAHGYLISQFLSPTTNLRDDQYGGDLKNRMRLIHEIKNEISKRVRKDFIVGIKINSVEFQKDGLQPDEAKEVCRALEDWEFDFVELSGGTYENWGLEIHKRQSTLEREAFFLQFAKLIVPALTKTKVYVTGGLRTVEGMVKALETVDGIGLGRALCQEPDLCRHILSGAVKGAMLQKLDLQDFGATAGVAGVQITQIGHDMQPINLCLEDNVAKVFGALGEWMAANKDDVELCGFPVLEGYNVPYSSQETVI</sequence>
<evidence type="ECO:0000313" key="6">
    <source>
        <dbReference type="EMBL" id="OQE43575.1"/>
    </source>
</evidence>
<gene>
    <name evidence="6" type="ORF">PENCOP_c003G05051</name>
</gene>
<dbReference type="Proteomes" id="UP000191500">
    <property type="component" value="Unassembled WGS sequence"/>
</dbReference>
<evidence type="ECO:0000256" key="2">
    <source>
        <dbReference type="ARBA" id="ARBA00022630"/>
    </source>
</evidence>